<accession>A0A939JR93</accession>
<reference evidence="2" key="1">
    <citation type="submission" date="2021-03" db="EMBL/GenBank/DDBJ databases">
        <title>Whole genome sequence of Jiella sp. CQZ9-1.</title>
        <authorList>
            <person name="Tuo L."/>
        </authorList>
    </citation>
    <scope>NUCLEOTIDE SEQUENCE</scope>
    <source>
        <strain evidence="2">CQZ9-1</strain>
    </source>
</reference>
<dbReference type="PANTHER" id="PTHR18964:SF169">
    <property type="entry name" value="N-ACETYLMANNOSAMINE KINASE"/>
    <property type="match status" value="1"/>
</dbReference>
<protein>
    <submittedName>
        <fullName evidence="2">ROK family transcriptional regulator</fullName>
    </submittedName>
</protein>
<dbReference type="RefSeq" id="WP_207256389.1">
    <property type="nucleotide sequence ID" value="NZ_JAFMPP010000002.1"/>
</dbReference>
<evidence type="ECO:0000313" key="2">
    <source>
        <dbReference type="EMBL" id="MBO0661683.1"/>
    </source>
</evidence>
<dbReference type="Pfam" id="PF13412">
    <property type="entry name" value="HTH_24"/>
    <property type="match status" value="1"/>
</dbReference>
<dbReference type="Proteomes" id="UP000664122">
    <property type="component" value="Unassembled WGS sequence"/>
</dbReference>
<evidence type="ECO:0000313" key="3">
    <source>
        <dbReference type="Proteomes" id="UP000664122"/>
    </source>
</evidence>
<dbReference type="SUPFAM" id="SSF46785">
    <property type="entry name" value="Winged helix' DNA-binding domain"/>
    <property type="match status" value="1"/>
</dbReference>
<dbReference type="Gene3D" id="1.10.10.10">
    <property type="entry name" value="Winged helix-like DNA-binding domain superfamily/Winged helix DNA-binding domain"/>
    <property type="match status" value="1"/>
</dbReference>
<dbReference type="AlphaFoldDB" id="A0A939JR93"/>
<name>A0A939JR93_9HYPH</name>
<gene>
    <name evidence="2" type="ORF">J1C48_03770</name>
</gene>
<sequence length="410" mass="44313">MPPSESGRGEAEGNDAAESRMRGSNQSGLRAHNRRAVLSLIRRNGRLAKAEIARRTGLSPQTASVIMRELEADELVLRDQPQRGRVGQPSIPMRLNPDGAFSLGLKIGRRSVDLVLMDFIGRIRAHERIAYAFPRLRQILDFIAKAEPTLRGTLPGPLAGRVVGLGVALPFELWSWADDIGAPEGAMDEWRDLDVKAVLATVTDLPVDLANDATAACAAENVFGSAQTADFLYFFVGAFVGGGIVMNGDLVSGRRGNAGALGSMPIPAPDGGYAQLIDFASLYLLEKSFEARGGDMLAVWRGERSWERFGPMLDQWIDKAAYGLAHAIVAASSVYDFECALIDGRFPAAVRTRLAERTAAVVATIERKGLFPVTVRPGTIGADAREIGSASLPFFARYLLDHQVFFTDAE</sequence>
<proteinExistence type="predicted"/>
<dbReference type="InterPro" id="IPR036390">
    <property type="entry name" value="WH_DNA-bd_sf"/>
</dbReference>
<dbReference type="GO" id="GO:0019262">
    <property type="term" value="P:N-acetylneuraminate catabolic process"/>
    <property type="evidence" value="ECO:0007669"/>
    <property type="project" value="TreeGrafter"/>
</dbReference>
<feature type="region of interest" description="Disordered" evidence="1">
    <location>
        <begin position="1"/>
        <end position="29"/>
    </location>
</feature>
<dbReference type="InterPro" id="IPR000600">
    <property type="entry name" value="ROK"/>
</dbReference>
<dbReference type="InterPro" id="IPR043129">
    <property type="entry name" value="ATPase_NBD"/>
</dbReference>
<dbReference type="PANTHER" id="PTHR18964">
    <property type="entry name" value="ROK (REPRESSOR, ORF, KINASE) FAMILY"/>
    <property type="match status" value="1"/>
</dbReference>
<organism evidence="2 3">
    <name type="scientific">Jiella flava</name>
    <dbReference type="NCBI Taxonomy" id="2816857"/>
    <lineage>
        <taxon>Bacteria</taxon>
        <taxon>Pseudomonadati</taxon>
        <taxon>Pseudomonadota</taxon>
        <taxon>Alphaproteobacteria</taxon>
        <taxon>Hyphomicrobiales</taxon>
        <taxon>Aurantimonadaceae</taxon>
        <taxon>Jiella</taxon>
    </lineage>
</organism>
<comment type="caution">
    <text evidence="2">The sequence shown here is derived from an EMBL/GenBank/DDBJ whole genome shotgun (WGS) entry which is preliminary data.</text>
</comment>
<dbReference type="EMBL" id="JAFMPP010000002">
    <property type="protein sequence ID" value="MBO0661683.1"/>
    <property type="molecule type" value="Genomic_DNA"/>
</dbReference>
<dbReference type="Pfam" id="PF00480">
    <property type="entry name" value="ROK"/>
    <property type="match status" value="1"/>
</dbReference>
<dbReference type="SUPFAM" id="SSF53067">
    <property type="entry name" value="Actin-like ATPase domain"/>
    <property type="match status" value="1"/>
</dbReference>
<evidence type="ECO:0000256" key="1">
    <source>
        <dbReference type="SAM" id="MobiDB-lite"/>
    </source>
</evidence>
<keyword evidence="3" id="KW-1185">Reference proteome</keyword>
<dbReference type="GO" id="GO:0009384">
    <property type="term" value="F:N-acylmannosamine kinase activity"/>
    <property type="evidence" value="ECO:0007669"/>
    <property type="project" value="TreeGrafter"/>
</dbReference>
<dbReference type="InterPro" id="IPR036388">
    <property type="entry name" value="WH-like_DNA-bd_sf"/>
</dbReference>
<dbReference type="Gene3D" id="3.30.420.40">
    <property type="match status" value="2"/>
</dbReference>
<feature type="compositionally biased region" description="Basic and acidic residues" evidence="1">
    <location>
        <begin position="7"/>
        <end position="21"/>
    </location>
</feature>